<sequence length="205" mass="23115">MTDPGQLRDLDGQQYIVLRPLGAVMREFDAVQDAARQRLGDTVRYPGAAHVTLRGLYEPDRVDAVRDVVREWAAQQHPIDLVFEAVDAFPAPWQIVIARLGRTPGLLHAYASLTEALDRTDLRRIGELPLDDWTFHLSTVYAKTLTDEAWTALADDTRHDYGAPPAETVTEVEFVTYSDAAEHREVFSLGVSRPEQREGQIRRAH</sequence>
<proteinExistence type="predicted"/>
<dbReference type="Proteomes" id="UP000262172">
    <property type="component" value="Unassembled WGS sequence"/>
</dbReference>
<dbReference type="Pfam" id="PF13563">
    <property type="entry name" value="2_5_RNA_ligase2"/>
    <property type="match status" value="1"/>
</dbReference>
<gene>
    <name evidence="1" type="ORF">DY023_11740</name>
</gene>
<organism evidence="1 2">
    <name type="scientific">Microbacterium bovistercoris</name>
    <dbReference type="NCBI Taxonomy" id="2293570"/>
    <lineage>
        <taxon>Bacteria</taxon>
        <taxon>Bacillati</taxon>
        <taxon>Actinomycetota</taxon>
        <taxon>Actinomycetes</taxon>
        <taxon>Micrococcales</taxon>
        <taxon>Microbacteriaceae</taxon>
        <taxon>Microbacterium</taxon>
    </lineage>
</organism>
<dbReference type="OrthoDB" id="5062282at2"/>
<keyword evidence="2" id="KW-1185">Reference proteome</keyword>
<accession>A0A371NS91</accession>
<dbReference type="SUPFAM" id="SSF55144">
    <property type="entry name" value="LigT-like"/>
    <property type="match status" value="1"/>
</dbReference>
<evidence type="ECO:0000313" key="2">
    <source>
        <dbReference type="Proteomes" id="UP000262172"/>
    </source>
</evidence>
<dbReference type="InterPro" id="IPR009097">
    <property type="entry name" value="Cyclic_Pdiesterase"/>
</dbReference>
<dbReference type="AlphaFoldDB" id="A0A371NS91"/>
<evidence type="ECO:0008006" key="3">
    <source>
        <dbReference type="Google" id="ProtNLM"/>
    </source>
</evidence>
<protein>
    <recommendedName>
        <fullName evidence="3">2'-5' RNA ligase family protein</fullName>
    </recommendedName>
</protein>
<comment type="caution">
    <text evidence="1">The sequence shown here is derived from an EMBL/GenBank/DDBJ whole genome shotgun (WGS) entry which is preliminary data.</text>
</comment>
<reference evidence="1 2" key="1">
    <citation type="submission" date="2018-08" db="EMBL/GenBank/DDBJ databases">
        <title>Isolation, diversity and antifungal activity of Actinobacteria from cow dung.</title>
        <authorList>
            <person name="Ling L."/>
        </authorList>
    </citation>
    <scope>NUCLEOTIDE SEQUENCE [LARGE SCALE GENOMIC DNA]</scope>
    <source>
        <strain evidence="1 2">NEAU-LLE</strain>
    </source>
</reference>
<dbReference type="EMBL" id="QUAB01000044">
    <property type="protein sequence ID" value="REJ05035.1"/>
    <property type="molecule type" value="Genomic_DNA"/>
</dbReference>
<evidence type="ECO:0000313" key="1">
    <source>
        <dbReference type="EMBL" id="REJ05035.1"/>
    </source>
</evidence>
<dbReference type="Gene3D" id="3.90.1140.10">
    <property type="entry name" value="Cyclic phosphodiesterase"/>
    <property type="match status" value="1"/>
</dbReference>
<name>A0A371NS91_9MICO</name>